<dbReference type="Proteomes" id="UP000199417">
    <property type="component" value="Unassembled WGS sequence"/>
</dbReference>
<dbReference type="AlphaFoldDB" id="A0A1G6SRN5"/>
<gene>
    <name evidence="1" type="ORF">SAMN05444580_103236</name>
</gene>
<dbReference type="SUPFAM" id="SSF54909">
    <property type="entry name" value="Dimeric alpha+beta barrel"/>
    <property type="match status" value="1"/>
</dbReference>
<dbReference type="EMBL" id="FNAB01000003">
    <property type="protein sequence ID" value="SDD19291.1"/>
    <property type="molecule type" value="Genomic_DNA"/>
</dbReference>
<sequence length="203" mass="22689">MFIQVIQGKVADEAGLRRCMDRWTEELQPGATGYLGFTCGTSDDGTFIMLARFESADAARRNSERPEQGAWWAETERCFDGPCTFMDCPDVTEWMGGGSDDAGFVQVMEGHTPDAGRLRDVLTQAGDQVHRLRPEIIGGTLAADADGDYVEAVYFTSESDARTHEKVEIPDDLRSLFEEERKLMGEVSYHDLHEPMLVSARRK</sequence>
<evidence type="ECO:0008006" key="3">
    <source>
        <dbReference type="Google" id="ProtNLM"/>
    </source>
</evidence>
<reference evidence="1 2" key="1">
    <citation type="submission" date="2016-10" db="EMBL/GenBank/DDBJ databases">
        <authorList>
            <person name="de Groot N.N."/>
        </authorList>
    </citation>
    <scope>NUCLEOTIDE SEQUENCE [LARGE SCALE GENOMIC DNA]</scope>
    <source>
        <strain evidence="1 2">JCM 11308</strain>
    </source>
</reference>
<accession>A0A1G6SRN5</accession>
<protein>
    <recommendedName>
        <fullName evidence="3">ABM domain-containing protein</fullName>
    </recommendedName>
</protein>
<dbReference type="STRING" id="168276.SAMN05444580_103236"/>
<dbReference type="RefSeq" id="WP_072843306.1">
    <property type="nucleotide sequence ID" value="NZ_FNAB01000003.1"/>
</dbReference>
<proteinExistence type="predicted"/>
<evidence type="ECO:0000313" key="2">
    <source>
        <dbReference type="Proteomes" id="UP000199417"/>
    </source>
</evidence>
<name>A0A1G6SRN5_9NOCA</name>
<dbReference type="InterPro" id="IPR011008">
    <property type="entry name" value="Dimeric_a/b-barrel"/>
</dbReference>
<organism evidence="1 2">
    <name type="scientific">Rhodococcus tukisamuensis</name>
    <dbReference type="NCBI Taxonomy" id="168276"/>
    <lineage>
        <taxon>Bacteria</taxon>
        <taxon>Bacillati</taxon>
        <taxon>Actinomycetota</taxon>
        <taxon>Actinomycetes</taxon>
        <taxon>Mycobacteriales</taxon>
        <taxon>Nocardiaceae</taxon>
        <taxon>Rhodococcus</taxon>
    </lineage>
</organism>
<keyword evidence="2" id="KW-1185">Reference proteome</keyword>
<evidence type="ECO:0000313" key="1">
    <source>
        <dbReference type="EMBL" id="SDD19291.1"/>
    </source>
</evidence>